<accession>A0A917DF20</accession>
<evidence type="ECO:0000256" key="7">
    <source>
        <dbReference type="ARBA" id="ARBA00022840"/>
    </source>
</evidence>
<keyword evidence="12" id="KW-1185">Reference proteome</keyword>
<evidence type="ECO:0000256" key="5">
    <source>
        <dbReference type="ARBA" id="ARBA00022723"/>
    </source>
</evidence>
<dbReference type="EMBL" id="BMIO01000001">
    <property type="protein sequence ID" value="GGD31533.1"/>
    <property type="molecule type" value="Genomic_DNA"/>
</dbReference>
<dbReference type="PIRSF" id="PIRSF001563">
    <property type="entry name" value="Folylpolyglu_synth"/>
    <property type="match status" value="1"/>
</dbReference>
<evidence type="ECO:0000256" key="2">
    <source>
        <dbReference type="ARBA" id="ARBA00008276"/>
    </source>
</evidence>
<dbReference type="InterPro" id="IPR036615">
    <property type="entry name" value="Mur_ligase_C_dom_sf"/>
</dbReference>
<comment type="cofactor">
    <cofactor evidence="1">
        <name>Mg(2+)</name>
        <dbReference type="ChEBI" id="CHEBI:18420"/>
    </cofactor>
</comment>
<dbReference type="InterPro" id="IPR018109">
    <property type="entry name" value="Folylpolyglutamate_synth_CS"/>
</dbReference>
<evidence type="ECO:0000256" key="8">
    <source>
        <dbReference type="ARBA" id="ARBA00022842"/>
    </source>
</evidence>
<dbReference type="AlphaFoldDB" id="A0A917DF20"/>
<dbReference type="SUPFAM" id="SSF53623">
    <property type="entry name" value="MurD-like peptide ligases, catalytic domain"/>
    <property type="match status" value="1"/>
</dbReference>
<keyword evidence="7 10" id="KW-0067">ATP-binding</keyword>
<dbReference type="GO" id="GO:0046872">
    <property type="term" value="F:metal ion binding"/>
    <property type="evidence" value="ECO:0007669"/>
    <property type="project" value="UniProtKB-KW"/>
</dbReference>
<evidence type="ECO:0000313" key="11">
    <source>
        <dbReference type="EMBL" id="GGD31533.1"/>
    </source>
</evidence>
<sequence length="438" mass="46116">MRDFAISDSPAVQQQLDRLAALSLPQGRIGLAPVRELLSRLGEPHLSLPPVFHIAGTNGKGSTSAFLRAMLEAGGLRVHQFTSPHLVRYNERIRLAGLLISDADLANVLREVLDMGEDIGASFFEITTAAAFLAFTRTPADACVIEVGLGGRFDATNVIEHPACCAIASLGMDHERFLLAPEDGAPTHPLARIAFEKAGIIKPASPVVTQAYPPEAQSEIERAAMIAGAPLHMRGADWDATAADFIAYRDRHGELALPLPTLPGAFQSLNASLAVAMIRHQDRISVTSEAMAQGIRAAHWPARLQWLGAGPLTAGGAKLLLDGGHNPDAARVIADYLAGLGEPVHAVVAMLAAKDAKGYLEPLAPHLASLTAIPVPDGHEGHQPAPLAAIATDLRIASRHAETLNEALANLPTGEPVLIGGSLYLAGEVLRANGELPD</sequence>
<evidence type="ECO:0000256" key="10">
    <source>
        <dbReference type="PIRNR" id="PIRNR001563"/>
    </source>
</evidence>
<keyword evidence="6 10" id="KW-0547">Nucleotide-binding</keyword>
<comment type="similarity">
    <text evidence="2 10">Belongs to the folylpolyglutamate synthase family.</text>
</comment>
<dbReference type="GO" id="GO:0004326">
    <property type="term" value="F:tetrahydrofolylpolyglutamate synthase activity"/>
    <property type="evidence" value="ECO:0007669"/>
    <property type="project" value="UniProtKB-EC"/>
</dbReference>
<keyword evidence="5" id="KW-0479">Metal-binding</keyword>
<evidence type="ECO:0000256" key="4">
    <source>
        <dbReference type="ARBA" id="ARBA00022598"/>
    </source>
</evidence>
<dbReference type="InterPro" id="IPR036565">
    <property type="entry name" value="Mur-like_cat_sf"/>
</dbReference>
<organism evidence="11 12">
    <name type="scientific">Croceicoccus pelagius</name>
    <dbReference type="NCBI Taxonomy" id="1703341"/>
    <lineage>
        <taxon>Bacteria</taxon>
        <taxon>Pseudomonadati</taxon>
        <taxon>Pseudomonadota</taxon>
        <taxon>Alphaproteobacteria</taxon>
        <taxon>Sphingomonadales</taxon>
        <taxon>Erythrobacteraceae</taxon>
        <taxon>Croceicoccus</taxon>
    </lineage>
</organism>
<dbReference type="EC" id="6.3.2.17" evidence="3"/>
<dbReference type="PROSITE" id="PS01012">
    <property type="entry name" value="FOLYLPOLYGLU_SYNT_2"/>
    <property type="match status" value="1"/>
</dbReference>
<keyword evidence="4 10" id="KW-0436">Ligase</keyword>
<evidence type="ECO:0000256" key="6">
    <source>
        <dbReference type="ARBA" id="ARBA00022741"/>
    </source>
</evidence>
<evidence type="ECO:0000256" key="9">
    <source>
        <dbReference type="ARBA" id="ARBA00047493"/>
    </source>
</evidence>
<dbReference type="GO" id="GO:0005737">
    <property type="term" value="C:cytoplasm"/>
    <property type="evidence" value="ECO:0007669"/>
    <property type="project" value="TreeGrafter"/>
</dbReference>
<evidence type="ECO:0000313" key="12">
    <source>
        <dbReference type="Proteomes" id="UP000598997"/>
    </source>
</evidence>
<dbReference type="PANTHER" id="PTHR11136">
    <property type="entry name" value="FOLYLPOLYGLUTAMATE SYNTHASE-RELATED"/>
    <property type="match status" value="1"/>
</dbReference>
<dbReference type="OrthoDB" id="9809356at2"/>
<dbReference type="FunFam" id="3.40.1190.10:FF:000011">
    <property type="entry name" value="Folylpolyglutamate synthase/dihydrofolate synthase"/>
    <property type="match status" value="1"/>
</dbReference>
<comment type="caution">
    <text evidence="11">The sequence shown here is derived from an EMBL/GenBank/DDBJ whole genome shotgun (WGS) entry which is preliminary data.</text>
</comment>
<dbReference type="Proteomes" id="UP000598997">
    <property type="component" value="Unassembled WGS sequence"/>
</dbReference>
<proteinExistence type="inferred from homology"/>
<dbReference type="PANTHER" id="PTHR11136:SF0">
    <property type="entry name" value="DIHYDROFOLATE SYNTHETASE-RELATED"/>
    <property type="match status" value="1"/>
</dbReference>
<gene>
    <name evidence="11" type="primary">folC</name>
    <name evidence="11" type="ORF">GCM10010989_02040</name>
</gene>
<comment type="catalytic activity">
    <reaction evidence="9">
        <text>(6S)-5,6,7,8-tetrahydrofolyl-(gamma-L-Glu)(n) + L-glutamate + ATP = (6S)-5,6,7,8-tetrahydrofolyl-(gamma-L-Glu)(n+1) + ADP + phosphate + H(+)</text>
        <dbReference type="Rhea" id="RHEA:10580"/>
        <dbReference type="Rhea" id="RHEA-COMP:14738"/>
        <dbReference type="Rhea" id="RHEA-COMP:14740"/>
        <dbReference type="ChEBI" id="CHEBI:15378"/>
        <dbReference type="ChEBI" id="CHEBI:29985"/>
        <dbReference type="ChEBI" id="CHEBI:30616"/>
        <dbReference type="ChEBI" id="CHEBI:43474"/>
        <dbReference type="ChEBI" id="CHEBI:141005"/>
        <dbReference type="ChEBI" id="CHEBI:456216"/>
        <dbReference type="EC" id="6.3.2.17"/>
    </reaction>
</comment>
<dbReference type="GO" id="GO:0005524">
    <property type="term" value="F:ATP binding"/>
    <property type="evidence" value="ECO:0007669"/>
    <property type="project" value="UniProtKB-KW"/>
</dbReference>
<dbReference type="RefSeq" id="WP_066765715.1">
    <property type="nucleotide sequence ID" value="NZ_BMIO01000001.1"/>
</dbReference>
<dbReference type="SUPFAM" id="SSF53244">
    <property type="entry name" value="MurD-like peptide ligases, peptide-binding domain"/>
    <property type="match status" value="1"/>
</dbReference>
<keyword evidence="8" id="KW-0460">Magnesium</keyword>
<evidence type="ECO:0000256" key="1">
    <source>
        <dbReference type="ARBA" id="ARBA00001946"/>
    </source>
</evidence>
<dbReference type="NCBIfam" id="TIGR01499">
    <property type="entry name" value="folC"/>
    <property type="match status" value="1"/>
</dbReference>
<dbReference type="Gene3D" id="3.90.190.20">
    <property type="entry name" value="Mur ligase, C-terminal domain"/>
    <property type="match status" value="1"/>
</dbReference>
<reference evidence="11 12" key="1">
    <citation type="journal article" date="2014" name="Int. J. Syst. Evol. Microbiol.">
        <title>Complete genome sequence of Corynebacterium casei LMG S-19264T (=DSM 44701T), isolated from a smear-ripened cheese.</title>
        <authorList>
            <consortium name="US DOE Joint Genome Institute (JGI-PGF)"/>
            <person name="Walter F."/>
            <person name="Albersmeier A."/>
            <person name="Kalinowski J."/>
            <person name="Ruckert C."/>
        </authorList>
    </citation>
    <scope>NUCLEOTIDE SEQUENCE [LARGE SCALE GENOMIC DNA]</scope>
    <source>
        <strain evidence="11 12">CGMCC 1.15358</strain>
    </source>
</reference>
<protein>
    <recommendedName>
        <fullName evidence="3">tetrahydrofolate synthase</fullName>
        <ecNumber evidence="3">6.3.2.17</ecNumber>
    </recommendedName>
</protein>
<dbReference type="Gene3D" id="3.40.1190.10">
    <property type="entry name" value="Mur-like, catalytic domain"/>
    <property type="match status" value="1"/>
</dbReference>
<name>A0A917DF20_9SPHN</name>
<evidence type="ECO:0000256" key="3">
    <source>
        <dbReference type="ARBA" id="ARBA00013025"/>
    </source>
</evidence>
<dbReference type="InterPro" id="IPR001645">
    <property type="entry name" value="Folylpolyglutamate_synth"/>
</dbReference>
<dbReference type="GO" id="GO:0008841">
    <property type="term" value="F:dihydrofolate synthase activity"/>
    <property type="evidence" value="ECO:0007669"/>
    <property type="project" value="TreeGrafter"/>
</dbReference>